<comment type="caution">
    <text evidence="2">The sequence shown here is derived from an EMBL/GenBank/DDBJ whole genome shotgun (WGS) entry which is preliminary data.</text>
</comment>
<evidence type="ECO:0000259" key="1">
    <source>
        <dbReference type="Pfam" id="PF12770"/>
    </source>
</evidence>
<name>X0TYT0_9ZZZZ</name>
<feature type="domain" description="CHAT" evidence="1">
    <location>
        <begin position="1"/>
        <end position="140"/>
    </location>
</feature>
<gene>
    <name evidence="2" type="ORF">S01H1_20048</name>
</gene>
<accession>X0TYT0</accession>
<reference evidence="2" key="1">
    <citation type="journal article" date="2014" name="Front. Microbiol.">
        <title>High frequency of phylogenetically diverse reductive dehalogenase-homologous genes in deep subseafloor sedimentary metagenomes.</title>
        <authorList>
            <person name="Kawai M."/>
            <person name="Futagami T."/>
            <person name="Toyoda A."/>
            <person name="Takaki Y."/>
            <person name="Nishi S."/>
            <person name="Hori S."/>
            <person name="Arai W."/>
            <person name="Tsubouchi T."/>
            <person name="Morono Y."/>
            <person name="Uchiyama I."/>
            <person name="Ito T."/>
            <person name="Fujiyama A."/>
            <person name="Inagaki F."/>
            <person name="Takami H."/>
        </authorList>
    </citation>
    <scope>NUCLEOTIDE SEQUENCE</scope>
    <source>
        <strain evidence="2">Expedition CK06-06</strain>
    </source>
</reference>
<sequence>FDVVHIGAHGRFDPVNPLFSSLLLAPREQDGLLQLHEVTGLKMNALLATLSACQSGLGELRSGDELVSLSRAFTYAGTRAILSTLWRVDDISTALTVKHFYRRYVDHGAAESLRHAQLQVMNDGRHYHPNYWAGIVLTGDFR</sequence>
<dbReference type="PANTHER" id="PTHR10098:SF108">
    <property type="entry name" value="TETRATRICOPEPTIDE REPEAT PROTEIN 28"/>
    <property type="match status" value="1"/>
</dbReference>
<dbReference type="PANTHER" id="PTHR10098">
    <property type="entry name" value="RAPSYN-RELATED"/>
    <property type="match status" value="1"/>
</dbReference>
<evidence type="ECO:0000313" key="2">
    <source>
        <dbReference type="EMBL" id="GAF98434.1"/>
    </source>
</evidence>
<dbReference type="InterPro" id="IPR024983">
    <property type="entry name" value="CHAT_dom"/>
</dbReference>
<feature type="non-terminal residue" evidence="2">
    <location>
        <position position="1"/>
    </location>
</feature>
<dbReference type="AlphaFoldDB" id="X0TYT0"/>
<protein>
    <recommendedName>
        <fullName evidence="1">CHAT domain-containing protein</fullName>
    </recommendedName>
</protein>
<proteinExistence type="predicted"/>
<organism evidence="2">
    <name type="scientific">marine sediment metagenome</name>
    <dbReference type="NCBI Taxonomy" id="412755"/>
    <lineage>
        <taxon>unclassified sequences</taxon>
        <taxon>metagenomes</taxon>
        <taxon>ecological metagenomes</taxon>
    </lineage>
</organism>
<dbReference type="EMBL" id="BARS01010910">
    <property type="protein sequence ID" value="GAF98434.1"/>
    <property type="molecule type" value="Genomic_DNA"/>
</dbReference>
<dbReference type="Pfam" id="PF12770">
    <property type="entry name" value="CHAT"/>
    <property type="match status" value="1"/>
</dbReference>